<evidence type="ECO:0000313" key="5">
    <source>
        <dbReference type="Proteomes" id="UP000030905"/>
    </source>
</evidence>
<accession>A0A0H3J5E2</accession>
<gene>
    <name evidence="2" type="ORF">CLPA_c31350</name>
    <name evidence="3" type="ORF">CP6013_00050</name>
</gene>
<evidence type="ECO:0000313" key="2">
    <source>
        <dbReference type="EMBL" id="AJA53189.1"/>
    </source>
</evidence>
<dbReference type="EMBL" id="CP009268">
    <property type="protein sequence ID" value="AJA53189.1"/>
    <property type="molecule type" value="Genomic_DNA"/>
</dbReference>
<protein>
    <submittedName>
        <fullName evidence="2">Uncharacterized protein</fullName>
    </submittedName>
</protein>
<dbReference type="RefSeq" id="WP_003445598.1">
    <property type="nucleotide sequence ID" value="NZ_ANZB01000007.1"/>
</dbReference>
<feature type="region of interest" description="Disordered" evidence="1">
    <location>
        <begin position="1"/>
        <end position="29"/>
    </location>
</feature>
<evidence type="ECO:0000313" key="3">
    <source>
        <dbReference type="EMBL" id="KRU10803.1"/>
    </source>
</evidence>
<keyword evidence="5" id="KW-1185">Reference proteome</keyword>
<dbReference type="Proteomes" id="UP000028042">
    <property type="component" value="Unassembled WGS sequence"/>
</dbReference>
<dbReference type="KEGG" id="cpae:CPAST_c31350"/>
<sequence length="261" mass="28638">MSLYYSSDSESSHKTNHSLKKKDCPASTRGNCPSICKSCGTRELIRNGGFETPGTNIGQAFAYWNQSEAPNTAFSIVPIPHEGVSAAAILASAFETTTSASLSQNVIVTPGCLYQLSFAEDLFLLLIIIGQSPLSKYKILNELNKLKDVDTAAKLNSFKNLITQQNDEINATLSARVYYSKGNTKFDLINTEIGYTLNEFTAPFFVDNGYHFHQKAADITVPCDVSSVTVEFRFTFRNVSLVSWLLDSVSLRAISSTSVCH</sequence>
<proteinExistence type="predicted"/>
<dbReference type="KEGG" id="cpat:CLPA_c31350"/>
<dbReference type="EMBL" id="JPGY02000001">
    <property type="protein sequence ID" value="KRU10803.1"/>
    <property type="molecule type" value="Genomic_DNA"/>
</dbReference>
<reference evidence="2 5" key="1">
    <citation type="journal article" date="2015" name="Genome Announc.">
        <title>Complete Genome Sequence of the Nitrogen-Fixing and Solvent-Producing Clostridium pasteurianum DSM 525.</title>
        <authorList>
            <person name="Poehlein A."/>
            <person name="Grosse-Honebrink A."/>
            <person name="Zhang Y."/>
            <person name="Minton N.P."/>
            <person name="Daniel R."/>
        </authorList>
    </citation>
    <scope>NUCLEOTIDE SEQUENCE [LARGE SCALE GENOMIC DNA]</scope>
    <source>
        <strain evidence="2">DSM 525</strain>
        <strain evidence="5">DSM 525 / ATCC 6013</strain>
    </source>
</reference>
<dbReference type="GeneID" id="93075243"/>
<organism evidence="2 5">
    <name type="scientific">Clostridium pasteurianum DSM 525 = ATCC 6013</name>
    <dbReference type="NCBI Taxonomy" id="1262449"/>
    <lineage>
        <taxon>Bacteria</taxon>
        <taxon>Bacillati</taxon>
        <taxon>Bacillota</taxon>
        <taxon>Clostridia</taxon>
        <taxon>Eubacteriales</taxon>
        <taxon>Clostridiaceae</taxon>
        <taxon>Clostridium</taxon>
    </lineage>
</organism>
<dbReference type="PATRIC" id="fig|1262449.3.peg.2406"/>
<dbReference type="AlphaFoldDB" id="A0A0H3J5E2"/>
<name>A0A0H3J5E2_CLOPA</name>
<evidence type="ECO:0000313" key="4">
    <source>
        <dbReference type="Proteomes" id="UP000028042"/>
    </source>
</evidence>
<dbReference type="Proteomes" id="UP000030905">
    <property type="component" value="Chromosome"/>
</dbReference>
<dbReference type="Gene3D" id="2.60.120.260">
    <property type="entry name" value="Galactose-binding domain-like"/>
    <property type="match status" value="1"/>
</dbReference>
<reference evidence="3" key="2">
    <citation type="submission" date="2015-10" db="EMBL/GenBank/DDBJ databases">
        <title>Improved Draft Genome Sequence of Clostridium pasteurianum Strain ATCC 6013 (DSM 525) Using a Hybrid Next-Generation Sequencing Approach.</title>
        <authorList>
            <person name="Pyne M.E."/>
            <person name="Utturkar S.M."/>
            <person name="Brown S.D."/>
            <person name="Moo-Young M."/>
            <person name="Chung D.A."/>
            <person name="Chou P.C."/>
        </authorList>
    </citation>
    <scope>NUCLEOTIDE SEQUENCE</scope>
    <source>
        <strain evidence="3">ATCC 6013</strain>
    </source>
</reference>
<reference evidence="3 4" key="3">
    <citation type="journal article" name="Genome Announc.">
        <title>Improved Draft Genome Sequence of Clostridium pasteurianum Strain ATCC 6013 (DSM 525) Using a Hybrid Next-Generation Sequencing Approach.</title>
        <authorList>
            <person name="Pyne M.E."/>
            <person name="Utturkar S."/>
            <person name="Brown S.D."/>
            <person name="Moo-Young M."/>
            <person name="Chung D.A."/>
            <person name="Chou C.P."/>
        </authorList>
    </citation>
    <scope>NUCLEOTIDE SEQUENCE [LARGE SCALE GENOMIC DNA]</scope>
    <source>
        <strain evidence="3 4">ATCC 6013</strain>
    </source>
</reference>
<evidence type="ECO:0000256" key="1">
    <source>
        <dbReference type="SAM" id="MobiDB-lite"/>
    </source>
</evidence>